<dbReference type="STRING" id="1189612.A33Q_1421"/>
<dbReference type="EMBL" id="ALWO02000023">
    <property type="protein sequence ID" value="EOZ98767.1"/>
    <property type="molecule type" value="Genomic_DNA"/>
</dbReference>
<gene>
    <name evidence="1" type="ORF">A33Q_1421</name>
</gene>
<proteinExistence type="predicted"/>
<evidence type="ECO:0000313" key="2">
    <source>
        <dbReference type="Proteomes" id="UP000006073"/>
    </source>
</evidence>
<accession>S2DIE0</accession>
<dbReference type="Proteomes" id="UP000006073">
    <property type="component" value="Unassembled WGS sequence"/>
</dbReference>
<dbReference type="AlphaFoldDB" id="S2DIE0"/>
<reference evidence="1 2" key="1">
    <citation type="journal article" date="2013" name="Genome Announc.">
        <title>Draft Genome Sequence of Indibacter alkaliphilus Strain LW1T, Isolated from Lonar Lake, a Haloalkaline Lake in the Buldana District of Maharashtra, India.</title>
        <authorList>
            <person name="Singh A."/>
            <person name="Kumar Jangir P."/>
            <person name="Sharma R."/>
            <person name="Singh A."/>
            <person name="Kumar Pinnaka A."/>
            <person name="Shivaji S."/>
        </authorList>
    </citation>
    <scope>NUCLEOTIDE SEQUENCE [LARGE SCALE GENOMIC DNA]</scope>
    <source>
        <strain evidence="2">CCUG 57479 / KCTC 22604 / LW1</strain>
    </source>
</reference>
<evidence type="ECO:0000313" key="1">
    <source>
        <dbReference type="EMBL" id="EOZ98767.1"/>
    </source>
</evidence>
<comment type="caution">
    <text evidence="1">The sequence shown here is derived from an EMBL/GenBank/DDBJ whole genome shotgun (WGS) entry which is preliminary data.</text>
</comment>
<organism evidence="1 2">
    <name type="scientific">Indibacter alkaliphilus (strain CCUG 57479 / KCTC 22604 / LW1)</name>
    <dbReference type="NCBI Taxonomy" id="1189612"/>
    <lineage>
        <taxon>Bacteria</taxon>
        <taxon>Pseudomonadati</taxon>
        <taxon>Bacteroidota</taxon>
        <taxon>Cytophagia</taxon>
        <taxon>Cytophagales</taxon>
        <taxon>Cyclobacteriaceae</taxon>
    </lineage>
</organism>
<name>S2DIE0_INDAL</name>
<sequence length="39" mass="4566">MNVEIKFQLGESIVARMPFVGETKLRFYNHVEELLKSVL</sequence>
<keyword evidence="2" id="KW-1185">Reference proteome</keyword>
<protein>
    <submittedName>
        <fullName evidence="1">Uncharacterized protein</fullName>
    </submittedName>
</protein>